<reference evidence="11 13" key="1">
    <citation type="journal article" date="2008" name="Science">
        <title>The Physcomitrella genome reveals evolutionary insights into the conquest of land by plants.</title>
        <authorList>
            <person name="Rensing S."/>
            <person name="Lang D."/>
            <person name="Zimmer A."/>
            <person name="Terry A."/>
            <person name="Salamov A."/>
            <person name="Shapiro H."/>
            <person name="Nishiyama T."/>
            <person name="Perroud P.-F."/>
            <person name="Lindquist E."/>
            <person name="Kamisugi Y."/>
            <person name="Tanahashi T."/>
            <person name="Sakakibara K."/>
            <person name="Fujita T."/>
            <person name="Oishi K."/>
            <person name="Shin-I T."/>
            <person name="Kuroki Y."/>
            <person name="Toyoda A."/>
            <person name="Suzuki Y."/>
            <person name="Hashimoto A."/>
            <person name="Yamaguchi K."/>
            <person name="Sugano A."/>
            <person name="Kohara Y."/>
            <person name="Fujiyama A."/>
            <person name="Anterola A."/>
            <person name="Aoki S."/>
            <person name="Ashton N."/>
            <person name="Barbazuk W.B."/>
            <person name="Barker E."/>
            <person name="Bennetzen J."/>
            <person name="Bezanilla M."/>
            <person name="Blankenship R."/>
            <person name="Cho S.H."/>
            <person name="Dutcher S."/>
            <person name="Estelle M."/>
            <person name="Fawcett J.A."/>
            <person name="Gundlach H."/>
            <person name="Hanada K."/>
            <person name="Heyl A."/>
            <person name="Hicks K.A."/>
            <person name="Hugh J."/>
            <person name="Lohr M."/>
            <person name="Mayer K."/>
            <person name="Melkozernov A."/>
            <person name="Murata T."/>
            <person name="Nelson D."/>
            <person name="Pils B."/>
            <person name="Prigge M."/>
            <person name="Reiss B."/>
            <person name="Renner T."/>
            <person name="Rombauts S."/>
            <person name="Rushton P."/>
            <person name="Sanderfoot A."/>
            <person name="Schween G."/>
            <person name="Shiu S.-H."/>
            <person name="Stueber K."/>
            <person name="Theodoulou F.L."/>
            <person name="Tu H."/>
            <person name="Van de Peer Y."/>
            <person name="Verrier P.J."/>
            <person name="Waters E."/>
            <person name="Wood A."/>
            <person name="Yang L."/>
            <person name="Cove D."/>
            <person name="Cuming A."/>
            <person name="Hasebe M."/>
            <person name="Lucas S."/>
            <person name="Mishler D.B."/>
            <person name="Reski R."/>
            <person name="Grigoriev I."/>
            <person name="Quatrano R.S."/>
            <person name="Boore J.L."/>
        </authorList>
    </citation>
    <scope>NUCLEOTIDE SEQUENCE [LARGE SCALE GENOMIC DNA]</scope>
    <source>
        <strain evidence="12 13">cv. Gransden 2004</strain>
    </source>
</reference>
<dbReference type="InterPro" id="IPR004313">
    <property type="entry name" value="ARD"/>
</dbReference>
<comment type="cofactor">
    <cofactor evidence="10">
        <name>Fe(2+)</name>
        <dbReference type="ChEBI" id="CHEBI:29033"/>
    </cofactor>
    <cofactor evidence="10">
        <name>Ni(2+)</name>
        <dbReference type="ChEBI" id="CHEBI:49786"/>
    </cofactor>
    <text evidence="10">Binds either 1 Fe or Ni cation per monomer. Iron-binding promotes an acireductone dioxygenase reaction producing 2-keto-4-methylthiobutyrate, while nickel-binding promotes an acireductone dioxygenase reaction producing 3-(methylsulfanyl)propanoate.</text>
</comment>
<dbReference type="GO" id="GO:0005737">
    <property type="term" value="C:cytoplasm"/>
    <property type="evidence" value="ECO:0007669"/>
    <property type="project" value="UniProtKB-SubCell"/>
</dbReference>
<dbReference type="HAMAP" id="MF_03154">
    <property type="entry name" value="Salvage_MtnD_euk"/>
    <property type="match status" value="1"/>
</dbReference>
<keyword evidence="5 10" id="KW-0223">Dioxygenase</keyword>
<dbReference type="InParanoid" id="A0A2K1ICT7"/>
<evidence type="ECO:0000256" key="4">
    <source>
        <dbReference type="ARBA" id="ARBA00022723"/>
    </source>
</evidence>
<protein>
    <recommendedName>
        <fullName evidence="10">Acireductone dioxygenase</fullName>
    </recommendedName>
    <alternativeName>
        <fullName evidence="10">Acireductone dioxygenase (Fe(2+)-requiring)</fullName>
        <shortName evidence="10">ARD'</shortName>
        <shortName evidence="10">Fe-ARD</shortName>
        <ecNumber evidence="10">1.13.11.54</ecNumber>
    </alternativeName>
    <alternativeName>
        <fullName evidence="10">Acireductone dioxygenase (Ni(2+)-requiring)</fullName>
        <shortName evidence="10">ARD</shortName>
        <shortName evidence="10">Ni-ARD</shortName>
        <ecNumber evidence="10">1.13.11.53</ecNumber>
    </alternativeName>
</protein>
<accession>A0A2K1ICT7</accession>
<keyword evidence="7 10" id="KW-0408">Iron</keyword>
<feature type="binding site" evidence="10">
    <location>
        <position position="332"/>
    </location>
    <ligand>
        <name>Ni(2+)</name>
        <dbReference type="ChEBI" id="CHEBI:49786"/>
        <note>for nickel-dependent acireductone dioxygenase activity</note>
    </ligand>
</feature>
<dbReference type="EnsemblPlants" id="Pp3c26_12570V3.1">
    <property type="protein sequence ID" value="Pp3c26_12570V3.1"/>
    <property type="gene ID" value="Pp3c26_12570"/>
</dbReference>
<dbReference type="Pfam" id="PF03079">
    <property type="entry name" value="ARD"/>
    <property type="match status" value="1"/>
</dbReference>
<feature type="binding site" evidence="10">
    <location>
        <position position="332"/>
    </location>
    <ligand>
        <name>Fe(2+)</name>
        <dbReference type="ChEBI" id="CHEBI:29033"/>
        <note>for iron-dependent acireductone dioxygenase activity</note>
    </ligand>
</feature>
<feature type="binding site" evidence="10">
    <location>
        <position position="330"/>
    </location>
    <ligand>
        <name>Ni(2+)</name>
        <dbReference type="ChEBI" id="CHEBI:49786"/>
        <note>for nickel-dependent acireductone dioxygenase activity</note>
    </ligand>
</feature>
<evidence type="ECO:0000256" key="7">
    <source>
        <dbReference type="ARBA" id="ARBA00023004"/>
    </source>
</evidence>
<feature type="binding site" evidence="10">
    <location>
        <position position="375"/>
    </location>
    <ligand>
        <name>Ni(2+)</name>
        <dbReference type="ChEBI" id="CHEBI:49786"/>
        <note>for nickel-dependent acireductone dioxygenase activity</note>
    </ligand>
</feature>
<evidence type="ECO:0000256" key="8">
    <source>
        <dbReference type="ARBA" id="ARBA00023167"/>
    </source>
</evidence>
<dbReference type="GO" id="GO:0019509">
    <property type="term" value="P:L-methionine salvage from methylthioadenosine"/>
    <property type="evidence" value="ECO:0007669"/>
    <property type="project" value="UniProtKB-UniRule"/>
</dbReference>
<dbReference type="SUPFAM" id="SSF51182">
    <property type="entry name" value="RmlC-like cupins"/>
    <property type="match status" value="1"/>
</dbReference>
<feature type="binding site" evidence="10">
    <location>
        <position position="375"/>
    </location>
    <ligand>
        <name>Fe(2+)</name>
        <dbReference type="ChEBI" id="CHEBI:29033"/>
        <note>for iron-dependent acireductone dioxygenase activity</note>
    </ligand>
</feature>
<keyword evidence="3 10" id="KW-0028">Amino-acid biosynthesis</keyword>
<dbReference type="FunFam" id="2.60.120.10:FF:000099">
    <property type="entry name" value="1,2-dihydroxy-3-keto-5-methylthiopentene dioxygenase"/>
    <property type="match status" value="1"/>
</dbReference>
<dbReference type="AlphaFoldDB" id="A0A2K1ICT7"/>
<feature type="binding site" evidence="10">
    <location>
        <position position="330"/>
    </location>
    <ligand>
        <name>Fe(2+)</name>
        <dbReference type="ChEBI" id="CHEBI:29033"/>
        <note>for iron-dependent acireductone dioxygenase activity</note>
    </ligand>
</feature>
<dbReference type="GO" id="GO:0005506">
    <property type="term" value="F:iron ion binding"/>
    <property type="evidence" value="ECO:0007669"/>
    <property type="project" value="UniProtKB-UniRule"/>
</dbReference>
<dbReference type="GO" id="GO:0010309">
    <property type="term" value="F:acireductone dioxygenase [iron(II)-requiring] activity"/>
    <property type="evidence" value="ECO:0000318"/>
    <property type="project" value="GO_Central"/>
</dbReference>
<comment type="function">
    <text evidence="10">Catalyzes 2 different reactions between oxygen and the acireductone 1,2-dihydroxy-3-keto-5-methylthiopentene (DHK-MTPene) depending upon the metal bound in the active site. Fe-containing acireductone dioxygenase (Fe-ARD) produces formate and 2-keto-4-methylthiobutyrate (KMTB), the alpha-ketoacid precursor of methionine in the methionine recycle pathway. Ni-containing acireductone dioxygenase (Ni-ARD) produces methylthiopropionate, carbon monoxide and formate, and does not lie on the methionine recycle pathway.</text>
</comment>
<name>A0A2K1ICT7_PHYPA</name>
<keyword evidence="13" id="KW-1185">Reference proteome</keyword>
<comment type="catalytic activity">
    <reaction evidence="10">
        <text>1,2-dihydroxy-5-(methylsulfanyl)pent-1-en-3-one + O2 = 3-(methylsulfanyl)propanoate + CO + formate + 2 H(+)</text>
        <dbReference type="Rhea" id="RHEA:14161"/>
        <dbReference type="ChEBI" id="CHEBI:15378"/>
        <dbReference type="ChEBI" id="CHEBI:15379"/>
        <dbReference type="ChEBI" id="CHEBI:15740"/>
        <dbReference type="ChEBI" id="CHEBI:17245"/>
        <dbReference type="ChEBI" id="CHEBI:49016"/>
        <dbReference type="ChEBI" id="CHEBI:49252"/>
        <dbReference type="EC" id="1.13.11.53"/>
    </reaction>
</comment>
<evidence type="ECO:0000313" key="13">
    <source>
        <dbReference type="Proteomes" id="UP000006727"/>
    </source>
</evidence>
<evidence type="ECO:0000256" key="2">
    <source>
        <dbReference type="ARBA" id="ARBA00022596"/>
    </source>
</evidence>
<dbReference type="PANTHER" id="PTHR23418">
    <property type="entry name" value="ACIREDUCTONE DIOXYGENASE"/>
    <property type="match status" value="1"/>
</dbReference>
<dbReference type="GO" id="GO:0005634">
    <property type="term" value="C:nucleus"/>
    <property type="evidence" value="ECO:0007669"/>
    <property type="project" value="UniProtKB-SubCell"/>
</dbReference>
<dbReference type="InterPro" id="IPR011051">
    <property type="entry name" value="RmlC_Cupin_sf"/>
</dbReference>
<dbReference type="Gene3D" id="2.60.120.10">
    <property type="entry name" value="Jelly Rolls"/>
    <property type="match status" value="1"/>
</dbReference>
<dbReference type="GO" id="GO:0006555">
    <property type="term" value="P:methionine metabolic process"/>
    <property type="evidence" value="ECO:0000318"/>
    <property type="project" value="GO_Central"/>
</dbReference>
<dbReference type="GO" id="GO:0010308">
    <property type="term" value="F:acireductone dioxygenase (Ni2+-requiring) activity"/>
    <property type="evidence" value="ECO:0007669"/>
    <property type="project" value="UniProtKB-UniRule"/>
</dbReference>
<evidence type="ECO:0000313" key="11">
    <source>
        <dbReference type="EMBL" id="PNR27089.1"/>
    </source>
</evidence>
<evidence type="ECO:0000256" key="1">
    <source>
        <dbReference type="ARBA" id="ARBA00022490"/>
    </source>
</evidence>
<dbReference type="PaxDb" id="3218-PP1S6_335V6.1"/>
<evidence type="ECO:0000256" key="10">
    <source>
        <dbReference type="HAMAP-Rule" id="MF_03154"/>
    </source>
</evidence>
<evidence type="ECO:0000256" key="5">
    <source>
        <dbReference type="ARBA" id="ARBA00022964"/>
    </source>
</evidence>
<dbReference type="STRING" id="3218.A0A2K1ICT7"/>
<keyword evidence="6 10" id="KW-0560">Oxidoreductase</keyword>
<dbReference type="EMBL" id="ABEU02000026">
    <property type="protein sequence ID" value="PNR27089.1"/>
    <property type="molecule type" value="Genomic_DNA"/>
</dbReference>
<evidence type="ECO:0000256" key="9">
    <source>
        <dbReference type="ARBA" id="ARBA00023242"/>
    </source>
</evidence>
<dbReference type="Gramene" id="Pp3c26_12570V3.1">
    <property type="protein sequence ID" value="Pp3c26_12570V3.1"/>
    <property type="gene ID" value="Pp3c26_12570"/>
</dbReference>
<comment type="subcellular location">
    <subcellularLocation>
        <location evidence="10">Cytoplasm</location>
    </subcellularLocation>
    <subcellularLocation>
        <location evidence="10">Nucleus</location>
    </subcellularLocation>
</comment>
<proteinExistence type="inferred from homology"/>
<dbReference type="PANTHER" id="PTHR23418:SF16">
    <property type="entry name" value="ACIREDUCTONE DIOXYGENASE"/>
    <property type="match status" value="1"/>
</dbReference>
<dbReference type="GO" id="GO:0016151">
    <property type="term" value="F:nickel cation binding"/>
    <property type="evidence" value="ECO:0007669"/>
    <property type="project" value="UniProtKB-UniRule"/>
</dbReference>
<keyword evidence="2 10" id="KW-0533">Nickel</keyword>
<dbReference type="Proteomes" id="UP000006727">
    <property type="component" value="Chromosome 26"/>
</dbReference>
<feature type="binding site" evidence="10">
    <location>
        <position position="336"/>
    </location>
    <ligand>
        <name>Ni(2+)</name>
        <dbReference type="ChEBI" id="CHEBI:49786"/>
        <note>for nickel-dependent acireductone dioxygenase activity</note>
    </ligand>
</feature>
<comment type="pathway">
    <text evidence="10">Amino-acid biosynthesis; L-methionine biosynthesis via salvage pathway; L-methionine from S-methyl-5-thio-alpha-D-ribose 1-phosphate: step 5/6.</text>
</comment>
<organism evidence="11">
    <name type="scientific">Physcomitrium patens</name>
    <name type="common">Spreading-leaved earth moss</name>
    <name type="synonym">Physcomitrella patens</name>
    <dbReference type="NCBI Taxonomy" id="3218"/>
    <lineage>
        <taxon>Eukaryota</taxon>
        <taxon>Viridiplantae</taxon>
        <taxon>Streptophyta</taxon>
        <taxon>Embryophyta</taxon>
        <taxon>Bryophyta</taxon>
        <taxon>Bryophytina</taxon>
        <taxon>Bryopsida</taxon>
        <taxon>Funariidae</taxon>
        <taxon>Funariales</taxon>
        <taxon>Funariaceae</taxon>
        <taxon>Physcomitrium</taxon>
    </lineage>
</organism>
<evidence type="ECO:0000313" key="12">
    <source>
        <dbReference type="EnsemblPlants" id="Pp3c26_12570V3.1"/>
    </source>
</evidence>
<reference evidence="11 13" key="2">
    <citation type="journal article" date="2018" name="Plant J.">
        <title>The Physcomitrella patens chromosome-scale assembly reveals moss genome structure and evolution.</title>
        <authorList>
            <person name="Lang D."/>
            <person name="Ullrich K.K."/>
            <person name="Murat F."/>
            <person name="Fuchs J."/>
            <person name="Jenkins J."/>
            <person name="Haas F.B."/>
            <person name="Piednoel M."/>
            <person name="Gundlach H."/>
            <person name="Van Bel M."/>
            <person name="Meyberg R."/>
            <person name="Vives C."/>
            <person name="Morata J."/>
            <person name="Symeonidi A."/>
            <person name="Hiss M."/>
            <person name="Muchero W."/>
            <person name="Kamisugi Y."/>
            <person name="Saleh O."/>
            <person name="Blanc G."/>
            <person name="Decker E.L."/>
            <person name="van Gessel N."/>
            <person name="Grimwood J."/>
            <person name="Hayes R.D."/>
            <person name="Graham S.W."/>
            <person name="Gunter L.E."/>
            <person name="McDaniel S.F."/>
            <person name="Hoernstein S.N.W."/>
            <person name="Larsson A."/>
            <person name="Li F.W."/>
            <person name="Perroud P.F."/>
            <person name="Phillips J."/>
            <person name="Ranjan P."/>
            <person name="Rokshar D.S."/>
            <person name="Rothfels C.J."/>
            <person name="Schneider L."/>
            <person name="Shu S."/>
            <person name="Stevenson D.W."/>
            <person name="Thummler F."/>
            <person name="Tillich M."/>
            <person name="Villarreal Aguilar J.C."/>
            <person name="Widiez T."/>
            <person name="Wong G.K."/>
            <person name="Wymore A."/>
            <person name="Zhang Y."/>
            <person name="Zimmer A.D."/>
            <person name="Quatrano R.S."/>
            <person name="Mayer K.F.X."/>
            <person name="Goodstein D."/>
            <person name="Casacuberta J.M."/>
            <person name="Vandepoele K."/>
            <person name="Reski R."/>
            <person name="Cuming A.C."/>
            <person name="Tuskan G.A."/>
            <person name="Maumus F."/>
            <person name="Salse J."/>
            <person name="Schmutz J."/>
            <person name="Rensing S.A."/>
        </authorList>
    </citation>
    <scope>NUCLEOTIDE SEQUENCE [LARGE SCALE GENOMIC DNA]</scope>
    <source>
        <strain evidence="12 13">cv. Gransden 2004</strain>
    </source>
</reference>
<comment type="similarity">
    <text evidence="10">Belongs to the acireductone dioxygenase (ARD) family.</text>
</comment>
<feature type="binding site" evidence="10">
    <location>
        <position position="336"/>
    </location>
    <ligand>
        <name>Fe(2+)</name>
        <dbReference type="ChEBI" id="CHEBI:29033"/>
        <note>for iron-dependent acireductone dioxygenase activity</note>
    </ligand>
</feature>
<comment type="catalytic activity">
    <reaction evidence="10">
        <text>1,2-dihydroxy-5-(methylsulfanyl)pent-1-en-3-one + O2 = 4-methylsulfanyl-2-oxobutanoate + formate + 2 H(+)</text>
        <dbReference type="Rhea" id="RHEA:24504"/>
        <dbReference type="ChEBI" id="CHEBI:15378"/>
        <dbReference type="ChEBI" id="CHEBI:15379"/>
        <dbReference type="ChEBI" id="CHEBI:15740"/>
        <dbReference type="ChEBI" id="CHEBI:16723"/>
        <dbReference type="ChEBI" id="CHEBI:49252"/>
        <dbReference type="EC" id="1.13.11.54"/>
    </reaction>
</comment>
<keyword evidence="8 10" id="KW-0486">Methionine biosynthesis</keyword>
<evidence type="ECO:0000256" key="3">
    <source>
        <dbReference type="ARBA" id="ARBA00022605"/>
    </source>
</evidence>
<dbReference type="InterPro" id="IPR014710">
    <property type="entry name" value="RmlC-like_jellyroll"/>
</dbReference>
<dbReference type="EC" id="1.13.11.54" evidence="10"/>
<reference evidence="12" key="3">
    <citation type="submission" date="2020-12" db="UniProtKB">
        <authorList>
            <consortium name="EnsemblPlants"/>
        </authorList>
    </citation>
    <scope>IDENTIFICATION</scope>
</reference>
<keyword evidence="9 10" id="KW-0539">Nucleus</keyword>
<gene>
    <name evidence="11" type="ORF">PHYPA_030570</name>
</gene>
<evidence type="ECO:0000256" key="6">
    <source>
        <dbReference type="ARBA" id="ARBA00023002"/>
    </source>
</evidence>
<dbReference type="UniPathway" id="UPA00904">
    <property type="reaction ID" value="UER00878"/>
</dbReference>
<sequence>MDSLICGACSAIPPSCVCVVLEVFRRNRDHRLGVRMITAAAAAEDRGGAPQLVQFMTSCTGCQRGENPTWGLTNQEKTSTRVSSLVEWCVGGQSLSFRGRVALIEDVELSLACSCFCMYWFSRHTSFGVGGSFKVVVLYMNANFSGFRVGIFMECALHLVLSGYDRACPKSLILSASRTWLIAVHKLEQELLSQRDLRFCQCPDNLICDHRGFKTLASMAVDNLTPTNAPPPQAQEPGKSLPIKAWYYNPSDAHPSHPHQYSPNREVSTDHLHKLGVLTWTQIETDQFENNKFLNKIKTVRGYNYEEVLTVAPENLQNFEENTRRFFMEHLHDHEEIRFILDGVGYEDVRDFDGKWIRIEIKKGDLIVLPPGMYHRFSLDSNQFLKALLLYQGNPTRIQFERNPETDLMEVRLDYVQSVLEAQMLHAATEVEEKVLVEATEALGAIAV</sequence>
<dbReference type="CDD" id="cd02232">
    <property type="entry name" value="cupin_ARD"/>
    <property type="match status" value="1"/>
</dbReference>
<keyword evidence="4 10" id="KW-0479">Metal-binding</keyword>
<dbReference type="InterPro" id="IPR027496">
    <property type="entry name" value="ARD_euk"/>
</dbReference>
<dbReference type="EC" id="1.13.11.53" evidence="10"/>
<keyword evidence="1 10" id="KW-0963">Cytoplasm</keyword>